<evidence type="ECO:0000313" key="1">
    <source>
        <dbReference type="EMBL" id="CAG8759808.1"/>
    </source>
</evidence>
<proteinExistence type="predicted"/>
<accession>A0A9N9J340</accession>
<name>A0A9N9J340_9GLOM</name>
<comment type="caution">
    <text evidence="1">The sequence shown here is derived from an EMBL/GenBank/DDBJ whole genome shotgun (WGS) entry which is preliminary data.</text>
</comment>
<feature type="non-terminal residue" evidence="1">
    <location>
        <position position="1"/>
    </location>
</feature>
<gene>
    <name evidence="1" type="ORF">AMORRO_LOCUS15835</name>
</gene>
<dbReference type="AlphaFoldDB" id="A0A9N9J340"/>
<protein>
    <submittedName>
        <fullName evidence="1">15685_t:CDS:1</fullName>
    </submittedName>
</protein>
<reference evidence="1" key="1">
    <citation type="submission" date="2021-06" db="EMBL/GenBank/DDBJ databases">
        <authorList>
            <person name="Kallberg Y."/>
            <person name="Tangrot J."/>
            <person name="Rosling A."/>
        </authorList>
    </citation>
    <scope>NUCLEOTIDE SEQUENCE</scope>
    <source>
        <strain evidence="1">CL551</strain>
    </source>
</reference>
<keyword evidence="2" id="KW-1185">Reference proteome</keyword>
<evidence type="ECO:0000313" key="2">
    <source>
        <dbReference type="Proteomes" id="UP000789342"/>
    </source>
</evidence>
<organism evidence="1 2">
    <name type="scientific">Acaulospora morrowiae</name>
    <dbReference type="NCBI Taxonomy" id="94023"/>
    <lineage>
        <taxon>Eukaryota</taxon>
        <taxon>Fungi</taxon>
        <taxon>Fungi incertae sedis</taxon>
        <taxon>Mucoromycota</taxon>
        <taxon>Glomeromycotina</taxon>
        <taxon>Glomeromycetes</taxon>
        <taxon>Diversisporales</taxon>
        <taxon>Acaulosporaceae</taxon>
        <taxon>Acaulospora</taxon>
    </lineage>
</organism>
<dbReference type="EMBL" id="CAJVPV010040168">
    <property type="protein sequence ID" value="CAG8759808.1"/>
    <property type="molecule type" value="Genomic_DNA"/>
</dbReference>
<dbReference type="Proteomes" id="UP000789342">
    <property type="component" value="Unassembled WGS sequence"/>
</dbReference>
<sequence>MAILLLRYDVSQRYQARLLRIPMAKRNDRREISKVETKCKKEKDSVGWGLGPNLARAKGRRQELKVEKTSYWNSRMSEETPFQNNFDDLLHKPTSNTISETLSNVDVSNPFKDAISPLFAP</sequence>